<protein>
    <recommendedName>
        <fullName evidence="2">Transglycosylase SLT domain-containing protein</fullName>
    </recommendedName>
</protein>
<gene>
    <name evidence="1" type="ORF">ENV41_03825</name>
</gene>
<dbReference type="AlphaFoldDB" id="A0A7V3N6C4"/>
<proteinExistence type="predicted"/>
<evidence type="ECO:0008006" key="2">
    <source>
        <dbReference type="Google" id="ProtNLM"/>
    </source>
</evidence>
<accession>A0A7V3N6C4</accession>
<organism evidence="1">
    <name type="scientific">candidate division CPR3 bacterium</name>
    <dbReference type="NCBI Taxonomy" id="2268181"/>
    <lineage>
        <taxon>Bacteria</taxon>
        <taxon>Bacteria division CPR3</taxon>
    </lineage>
</organism>
<dbReference type="EMBL" id="DTGG01000121">
    <property type="protein sequence ID" value="HFZ09240.1"/>
    <property type="molecule type" value="Genomic_DNA"/>
</dbReference>
<reference evidence="1" key="1">
    <citation type="journal article" date="2020" name="mSystems">
        <title>Genome- and Community-Level Interaction Insights into Carbon Utilization and Element Cycling Functions of Hydrothermarchaeota in Hydrothermal Sediment.</title>
        <authorList>
            <person name="Zhou Z."/>
            <person name="Liu Y."/>
            <person name="Xu W."/>
            <person name="Pan J."/>
            <person name="Luo Z.H."/>
            <person name="Li M."/>
        </authorList>
    </citation>
    <scope>NUCLEOTIDE SEQUENCE [LARGE SCALE GENOMIC DNA]</scope>
    <source>
        <strain evidence="1">SpSt-757</strain>
    </source>
</reference>
<dbReference type="SUPFAM" id="SSF53955">
    <property type="entry name" value="Lysozyme-like"/>
    <property type="match status" value="1"/>
</dbReference>
<comment type="caution">
    <text evidence="1">The sequence shown here is derived from an EMBL/GenBank/DDBJ whole genome shotgun (WGS) entry which is preliminary data.</text>
</comment>
<dbReference type="InterPro" id="IPR023346">
    <property type="entry name" value="Lysozyme-like_dom_sf"/>
</dbReference>
<evidence type="ECO:0000313" key="1">
    <source>
        <dbReference type="EMBL" id="HFZ09240.1"/>
    </source>
</evidence>
<name>A0A7V3N6C4_UNCC3</name>
<sequence length="140" mass="16141">MGTLAVLVFSLRADQATAPKISSFQETLQPKVSISIIENNSLIGRNPTSEGVEIENILKCLAWEESRDNPKAYNPRDTDGRPKFGIYQFDSITFQEWCVLKYNLKNDIWDAEIQKICVYKMIFEDNQGWQWGAFKKCIKL</sequence>